<evidence type="ECO:0000313" key="3">
    <source>
        <dbReference type="Proteomes" id="UP001342314"/>
    </source>
</evidence>
<dbReference type="EMBL" id="BQKY01000003">
    <property type="protein sequence ID" value="GJN88695.1"/>
    <property type="molecule type" value="Genomic_DNA"/>
</dbReference>
<name>A0AAV5GGK3_9BASI</name>
<keyword evidence="1" id="KW-1133">Transmembrane helix</keyword>
<keyword evidence="3" id="KW-1185">Reference proteome</keyword>
<dbReference type="AlphaFoldDB" id="A0AAV5GGK3"/>
<keyword evidence="1" id="KW-0472">Membrane</keyword>
<comment type="caution">
    <text evidence="2">The sequence shown here is derived from an EMBL/GenBank/DDBJ whole genome shotgun (WGS) entry which is preliminary data.</text>
</comment>
<dbReference type="Proteomes" id="UP001342314">
    <property type="component" value="Unassembled WGS sequence"/>
</dbReference>
<proteinExistence type="predicted"/>
<keyword evidence="1" id="KW-0812">Transmembrane</keyword>
<evidence type="ECO:0000313" key="2">
    <source>
        <dbReference type="EMBL" id="GJN88695.1"/>
    </source>
</evidence>
<protein>
    <submittedName>
        <fullName evidence="2">Uncharacterized protein</fullName>
    </submittedName>
</protein>
<evidence type="ECO:0000256" key="1">
    <source>
        <dbReference type="SAM" id="Phobius"/>
    </source>
</evidence>
<feature type="transmembrane region" description="Helical" evidence="1">
    <location>
        <begin position="153"/>
        <end position="172"/>
    </location>
</feature>
<sequence>MRRSASSLASARGFANISTNMSGLSSPASLLTANASSTGINIYSILKIGIGATGLFLPAFATSTTTPFKYAARGQIKASKPTANTVNPAPGSPQEGALAVRLTAARDVVIGLLMRDTTAAVVVRALQADAIISILDILSAGACYLEGSLSREVALGTAGFAGSFLAYALYLLK</sequence>
<gene>
    <name evidence="2" type="ORF">Rhopal_001661-T1</name>
</gene>
<accession>A0AAV5GGK3</accession>
<reference evidence="2 3" key="1">
    <citation type="submission" date="2021-12" db="EMBL/GenBank/DDBJ databases">
        <title>High titer production of polyol ester of fatty acids by Rhodotorula paludigena BS15 towards product separation-free biomass refinery.</title>
        <authorList>
            <person name="Mano J."/>
            <person name="Ono H."/>
            <person name="Tanaka T."/>
            <person name="Naito K."/>
            <person name="Sushida H."/>
            <person name="Ike M."/>
            <person name="Tokuyasu K."/>
            <person name="Kitaoka M."/>
        </authorList>
    </citation>
    <scope>NUCLEOTIDE SEQUENCE [LARGE SCALE GENOMIC DNA]</scope>
    <source>
        <strain evidence="2 3">BS15</strain>
    </source>
</reference>
<organism evidence="2 3">
    <name type="scientific">Rhodotorula paludigena</name>
    <dbReference type="NCBI Taxonomy" id="86838"/>
    <lineage>
        <taxon>Eukaryota</taxon>
        <taxon>Fungi</taxon>
        <taxon>Dikarya</taxon>
        <taxon>Basidiomycota</taxon>
        <taxon>Pucciniomycotina</taxon>
        <taxon>Microbotryomycetes</taxon>
        <taxon>Sporidiobolales</taxon>
        <taxon>Sporidiobolaceae</taxon>
        <taxon>Rhodotorula</taxon>
    </lineage>
</organism>